<dbReference type="InterPro" id="IPR007421">
    <property type="entry name" value="Schlafen_AlbA_2_dom"/>
</dbReference>
<feature type="domain" description="Schlafen AlbA-2" evidence="1">
    <location>
        <begin position="24"/>
        <end position="152"/>
    </location>
</feature>
<organism evidence="2 3">
    <name type="scientific">Brevundimonas mediterranea</name>
    <dbReference type="NCBI Taxonomy" id="74329"/>
    <lineage>
        <taxon>Bacteria</taxon>
        <taxon>Pseudomonadati</taxon>
        <taxon>Pseudomonadota</taxon>
        <taxon>Alphaproteobacteria</taxon>
        <taxon>Caulobacterales</taxon>
        <taxon>Caulobacteraceae</taxon>
        <taxon>Brevundimonas</taxon>
    </lineage>
</organism>
<gene>
    <name evidence="2" type="ORF">GGR11_001172</name>
</gene>
<dbReference type="Pfam" id="PF04326">
    <property type="entry name" value="SLFN_AlbA_2"/>
    <property type="match status" value="1"/>
</dbReference>
<accession>A0A7W6A6V3</accession>
<evidence type="ECO:0000259" key="1">
    <source>
        <dbReference type="Pfam" id="PF04326"/>
    </source>
</evidence>
<evidence type="ECO:0000313" key="2">
    <source>
        <dbReference type="EMBL" id="MBB3871658.1"/>
    </source>
</evidence>
<dbReference type="RefSeq" id="WP_183195812.1">
    <property type="nucleotide sequence ID" value="NZ_JACIDA010000001.1"/>
</dbReference>
<comment type="caution">
    <text evidence="2">The sequence shown here is derived from an EMBL/GenBank/DDBJ whole genome shotgun (WGS) entry which is preliminary data.</text>
</comment>
<dbReference type="EMBL" id="JACIDA010000001">
    <property type="protein sequence ID" value="MBB3871658.1"/>
    <property type="molecule type" value="Genomic_DNA"/>
</dbReference>
<reference evidence="2 3" key="1">
    <citation type="submission" date="2020-08" db="EMBL/GenBank/DDBJ databases">
        <title>Genomic Encyclopedia of Type Strains, Phase IV (KMG-IV): sequencing the most valuable type-strain genomes for metagenomic binning, comparative biology and taxonomic classification.</title>
        <authorList>
            <person name="Goeker M."/>
        </authorList>
    </citation>
    <scope>NUCLEOTIDE SEQUENCE [LARGE SCALE GENOMIC DNA]</scope>
    <source>
        <strain evidence="2 3">DSM 14878</strain>
    </source>
</reference>
<dbReference type="Gene3D" id="3.30.950.30">
    <property type="entry name" value="Schlafen, AAA domain"/>
    <property type="match status" value="1"/>
</dbReference>
<dbReference type="Proteomes" id="UP000532936">
    <property type="component" value="Unassembled WGS sequence"/>
</dbReference>
<dbReference type="InterPro" id="IPR038461">
    <property type="entry name" value="Schlafen_AlbA_2_dom_sf"/>
</dbReference>
<protein>
    <recommendedName>
        <fullName evidence="1">Schlafen AlbA-2 domain-containing protein</fullName>
    </recommendedName>
</protein>
<proteinExistence type="predicted"/>
<name>A0A7W6A6V3_9CAUL</name>
<evidence type="ECO:0000313" key="3">
    <source>
        <dbReference type="Proteomes" id="UP000532936"/>
    </source>
</evidence>
<dbReference type="AlphaFoldDB" id="A0A7W6A6V3"/>
<sequence>MIERPLEHISSADLATLVTQRRAEGRRLDFKLKFPDAGDKAVRELLADVSSFANTDGGDILLGVGEDGNGVADDIAGVPTESLDADILRIEGQIRDCLDPRLPSFHVQPVPLENGRVVVILRVGASLLAPHRVTHKGSSRFFARNSRGKFEMDTSELRLAFAATDEMPRKLRDLHGRAITATEGLDMPCRLAADPAVVLTIAPLSILREARDIAITRETAVLPPRRSGYEFVVGLEGVIVHSPIDEDTNAVRTWAVNHRRGYIDFAWSIGRRTEADSLIWRQYFEELPGLARASVARLRTFGMEGPWVAMATIKGAVGFRMVLGDSYPTKRAWQDPASLGEVIDDALGPESLAPFVDRFWRLFGMERPPA</sequence>